<organism evidence="1 2">
    <name type="scientific">Romanomermis culicivorax</name>
    <name type="common">Nematode worm</name>
    <dbReference type="NCBI Taxonomy" id="13658"/>
    <lineage>
        <taxon>Eukaryota</taxon>
        <taxon>Metazoa</taxon>
        <taxon>Ecdysozoa</taxon>
        <taxon>Nematoda</taxon>
        <taxon>Enoplea</taxon>
        <taxon>Dorylaimia</taxon>
        <taxon>Mermithida</taxon>
        <taxon>Mermithoidea</taxon>
        <taxon>Mermithidae</taxon>
        <taxon>Romanomermis</taxon>
    </lineage>
</organism>
<accession>A0A915KRS6</accession>
<name>A0A915KRS6_ROMCU</name>
<keyword evidence="1" id="KW-1185">Reference proteome</keyword>
<proteinExistence type="predicted"/>
<protein>
    <submittedName>
        <fullName evidence="2">Uncharacterized protein</fullName>
    </submittedName>
</protein>
<dbReference type="Proteomes" id="UP000887565">
    <property type="component" value="Unplaced"/>
</dbReference>
<sequence length="134" mass="14310">MARTTPVLVNFVPNVAATRVNKNPPDLIQKCQITKTMVARAMLSHCPPLHLSITSGFSASAGHFACLTTSAAKIFDAGRLRPVSTNSCWQCQHFGIVSNPDEYGYSRATSSCNCDVTGYPSPFCCAGTTTGLSY</sequence>
<reference evidence="2" key="1">
    <citation type="submission" date="2022-11" db="UniProtKB">
        <authorList>
            <consortium name="WormBaseParasite"/>
        </authorList>
    </citation>
    <scope>IDENTIFICATION</scope>
</reference>
<dbReference type="AlphaFoldDB" id="A0A915KRS6"/>
<evidence type="ECO:0000313" key="1">
    <source>
        <dbReference type="Proteomes" id="UP000887565"/>
    </source>
</evidence>
<dbReference type="WBParaSite" id="nRc.2.0.1.t41594-RA">
    <property type="protein sequence ID" value="nRc.2.0.1.t41594-RA"/>
    <property type="gene ID" value="nRc.2.0.1.g41594"/>
</dbReference>
<evidence type="ECO:0000313" key="2">
    <source>
        <dbReference type="WBParaSite" id="nRc.2.0.1.t41594-RA"/>
    </source>
</evidence>